<dbReference type="PANTHER" id="PTHR36504">
    <property type="entry name" value="LIPOPOLYSACCHARIDE EXPORT SYSTEM PROTEIN LPTA"/>
    <property type="match status" value="1"/>
</dbReference>
<sequence>MSQYRPALYLALLTALAGNAGALPGDSEQPITIRTDEAIRDETRGKTLYRGDVEFRQGSLLIRADEVTLVERARTAARPGSRDPLAGTGVLNIEARGAPAYLTQQFTAEGEPVQARARVVEYFQPRALVRLRNAARIRQGNMTLHAAQVDYYIDKQVIRAFSNPATGRRVTTSIPPERLPGD</sequence>
<dbReference type="GO" id="GO:0009279">
    <property type="term" value="C:cell outer membrane"/>
    <property type="evidence" value="ECO:0007669"/>
    <property type="project" value="TreeGrafter"/>
</dbReference>
<feature type="signal peptide" evidence="4">
    <location>
        <begin position="1"/>
        <end position="22"/>
    </location>
</feature>
<evidence type="ECO:0000313" key="6">
    <source>
        <dbReference type="EMBL" id="KGE03963.1"/>
    </source>
</evidence>
<dbReference type="GO" id="GO:0015920">
    <property type="term" value="P:lipopolysaccharide transport"/>
    <property type="evidence" value="ECO:0007669"/>
    <property type="project" value="InterPro"/>
</dbReference>
<evidence type="ECO:0000259" key="5">
    <source>
        <dbReference type="Pfam" id="PF03968"/>
    </source>
</evidence>
<feature type="domain" description="Organic solvent tolerance-like N-terminal" evidence="5">
    <location>
        <begin position="33"/>
        <end position="156"/>
    </location>
</feature>
<dbReference type="AlphaFoldDB" id="A0A095VS96"/>
<organism evidence="6 7">
    <name type="scientific">Pseudohaliea rubra DSM 19751</name>
    <dbReference type="NCBI Taxonomy" id="1265313"/>
    <lineage>
        <taxon>Bacteria</taxon>
        <taxon>Pseudomonadati</taxon>
        <taxon>Pseudomonadota</taxon>
        <taxon>Gammaproteobacteria</taxon>
        <taxon>Cellvibrionales</taxon>
        <taxon>Halieaceae</taxon>
        <taxon>Pseudohaliea</taxon>
    </lineage>
</organism>
<dbReference type="GO" id="GO:0001530">
    <property type="term" value="F:lipopolysaccharide binding"/>
    <property type="evidence" value="ECO:0007669"/>
    <property type="project" value="InterPro"/>
</dbReference>
<keyword evidence="7" id="KW-1185">Reference proteome</keyword>
<dbReference type="STRING" id="1265313.HRUBRA_01468"/>
<evidence type="ECO:0000256" key="4">
    <source>
        <dbReference type="SAM" id="SignalP"/>
    </source>
</evidence>
<dbReference type="HOGENOM" id="CLU_095993_4_0_6"/>
<dbReference type="NCBIfam" id="TIGR03002">
    <property type="entry name" value="outer_YhbN_LptA"/>
    <property type="match status" value="1"/>
</dbReference>
<name>A0A095VS96_9GAMM</name>
<reference evidence="6 7" key="1">
    <citation type="journal article" date="2014" name="Genome Announc.">
        <title>Genome Sequence of Gammaproteobacterial Pseudohaliea rubra Type Strain DSM 19751, Isolated from Coastal Seawater of the Mediterranean Sea.</title>
        <authorList>
            <person name="Spring S."/>
            <person name="Fiebig A."/>
            <person name="Riedel T."/>
            <person name="Goker M."/>
            <person name="Klenk H.P."/>
        </authorList>
    </citation>
    <scope>NUCLEOTIDE SEQUENCE [LARGE SCALE GENOMIC DNA]</scope>
    <source>
        <strain evidence="6 7">DSM 19751</strain>
    </source>
</reference>
<dbReference type="eggNOG" id="COG1934">
    <property type="taxonomic scope" value="Bacteria"/>
</dbReference>
<dbReference type="Gene3D" id="2.60.450.10">
    <property type="entry name" value="Lipopolysaccharide (LPS) transport protein A like domain"/>
    <property type="match status" value="1"/>
</dbReference>
<dbReference type="GO" id="GO:0030288">
    <property type="term" value="C:outer membrane-bounded periplasmic space"/>
    <property type="evidence" value="ECO:0007669"/>
    <property type="project" value="TreeGrafter"/>
</dbReference>
<dbReference type="Pfam" id="PF03968">
    <property type="entry name" value="LptD_N"/>
    <property type="match status" value="1"/>
</dbReference>
<evidence type="ECO:0000313" key="7">
    <source>
        <dbReference type="Proteomes" id="UP000029640"/>
    </source>
</evidence>
<keyword evidence="2 4" id="KW-0732">Signal</keyword>
<gene>
    <name evidence="6" type="ORF">HRUBRA_01468</name>
</gene>
<evidence type="ECO:0000256" key="1">
    <source>
        <dbReference type="ARBA" id="ARBA00022448"/>
    </source>
</evidence>
<protein>
    <submittedName>
        <fullName evidence="6">LptA, protein essential for LPS transport across the periplasm</fullName>
    </submittedName>
</protein>
<keyword evidence="3" id="KW-0574">Periplasm</keyword>
<proteinExistence type="predicted"/>
<dbReference type="InterPro" id="IPR005653">
    <property type="entry name" value="OstA-like_N"/>
</dbReference>
<dbReference type="GO" id="GO:0017089">
    <property type="term" value="F:glycolipid transfer activity"/>
    <property type="evidence" value="ECO:0007669"/>
    <property type="project" value="TreeGrafter"/>
</dbReference>
<comment type="caution">
    <text evidence="6">The sequence shown here is derived from an EMBL/GenBank/DDBJ whole genome shotgun (WGS) entry which is preliminary data.</text>
</comment>
<accession>A0A095VS96</accession>
<dbReference type="RefSeq" id="WP_052094377.1">
    <property type="nucleotide sequence ID" value="NZ_KN234751.1"/>
</dbReference>
<keyword evidence="1" id="KW-0813">Transport</keyword>
<evidence type="ECO:0000256" key="2">
    <source>
        <dbReference type="ARBA" id="ARBA00022729"/>
    </source>
</evidence>
<evidence type="ECO:0000256" key="3">
    <source>
        <dbReference type="ARBA" id="ARBA00022764"/>
    </source>
</evidence>
<dbReference type="EMBL" id="AUVB01000042">
    <property type="protein sequence ID" value="KGE03963.1"/>
    <property type="molecule type" value="Genomic_DNA"/>
</dbReference>
<dbReference type="PANTHER" id="PTHR36504:SF1">
    <property type="entry name" value="LIPOPOLYSACCHARIDE EXPORT SYSTEM PROTEIN LPTA"/>
    <property type="match status" value="1"/>
</dbReference>
<dbReference type="InterPro" id="IPR052037">
    <property type="entry name" value="LPS_export_LptA"/>
</dbReference>
<dbReference type="Proteomes" id="UP000029640">
    <property type="component" value="Unassembled WGS sequence"/>
</dbReference>
<dbReference type="InterPro" id="IPR014340">
    <property type="entry name" value="LptA"/>
</dbReference>
<feature type="chain" id="PRO_5001920051" evidence="4">
    <location>
        <begin position="23"/>
        <end position="182"/>
    </location>
</feature>